<gene>
    <name evidence="1" type="ORF">WJX84_003597</name>
</gene>
<dbReference type="EMBL" id="JALJOV010000421">
    <property type="protein sequence ID" value="KAK9863858.1"/>
    <property type="molecule type" value="Genomic_DNA"/>
</dbReference>
<evidence type="ECO:0000313" key="2">
    <source>
        <dbReference type="Proteomes" id="UP001485043"/>
    </source>
</evidence>
<accession>A0AAW1T3Z1</accession>
<dbReference type="AlphaFoldDB" id="A0AAW1T3Z1"/>
<protein>
    <submittedName>
        <fullName evidence="1">Uncharacterized protein</fullName>
    </submittedName>
</protein>
<name>A0AAW1T3Z1_9CHLO</name>
<reference evidence="1 2" key="1">
    <citation type="journal article" date="2024" name="Nat. Commun.">
        <title>Phylogenomics reveals the evolutionary origins of lichenization in chlorophyte algae.</title>
        <authorList>
            <person name="Puginier C."/>
            <person name="Libourel C."/>
            <person name="Otte J."/>
            <person name="Skaloud P."/>
            <person name="Haon M."/>
            <person name="Grisel S."/>
            <person name="Petersen M."/>
            <person name="Berrin J.G."/>
            <person name="Delaux P.M."/>
            <person name="Dal Grande F."/>
            <person name="Keller J."/>
        </authorList>
    </citation>
    <scope>NUCLEOTIDE SEQUENCE [LARGE SCALE GENOMIC DNA]</scope>
    <source>
        <strain evidence="1 2">SAG 2523</strain>
    </source>
</reference>
<dbReference type="Proteomes" id="UP001485043">
    <property type="component" value="Unassembled WGS sequence"/>
</dbReference>
<keyword evidence="2" id="KW-1185">Reference proteome</keyword>
<sequence>MGAAEQQGGQLPVVAACARSVDAGHESDVCTQPDLVFVPCSELQGFAEADWCTKPTWAGILDDHWHLRARSRQTQRGQLEQHQHRRCPVRRVQGAPVIDDRLVLPPGGTITQASVTLHWSVQNAATSCSAIIWQLNGIKVGEDCHKQR</sequence>
<comment type="caution">
    <text evidence="1">The sequence shown here is derived from an EMBL/GenBank/DDBJ whole genome shotgun (WGS) entry which is preliminary data.</text>
</comment>
<organism evidence="1 2">
    <name type="scientific">Apatococcus fuscideae</name>
    <dbReference type="NCBI Taxonomy" id="2026836"/>
    <lineage>
        <taxon>Eukaryota</taxon>
        <taxon>Viridiplantae</taxon>
        <taxon>Chlorophyta</taxon>
        <taxon>core chlorophytes</taxon>
        <taxon>Trebouxiophyceae</taxon>
        <taxon>Chlorellales</taxon>
        <taxon>Chlorellaceae</taxon>
        <taxon>Apatococcus</taxon>
    </lineage>
</organism>
<evidence type="ECO:0000313" key="1">
    <source>
        <dbReference type="EMBL" id="KAK9863858.1"/>
    </source>
</evidence>
<proteinExistence type="predicted"/>